<dbReference type="AlphaFoldDB" id="A0A382STD1"/>
<accession>A0A382STD1</accession>
<protein>
    <recommendedName>
        <fullName evidence="2">Glycosyl transferase family 1 domain-containing protein</fullName>
    </recommendedName>
</protein>
<dbReference type="PANTHER" id="PTHR46401">
    <property type="entry name" value="GLYCOSYLTRANSFERASE WBBK-RELATED"/>
    <property type="match status" value="1"/>
</dbReference>
<dbReference type="CDD" id="cd03801">
    <property type="entry name" value="GT4_PimA-like"/>
    <property type="match status" value="1"/>
</dbReference>
<dbReference type="EMBL" id="UINC01131452">
    <property type="protein sequence ID" value="SVD13170.1"/>
    <property type="molecule type" value="Genomic_DNA"/>
</dbReference>
<sequence length="303" mass="34579">IMKLEKILQKSFSKKKKIPLIISDQGGLTTHPELNNGPVIKRLLYKLQTPMIKYVINQASKIIVANEYEKQIFSNMNIGPTGKVSGLSEESKITIIRNGIDLEIINQKPTEFRKKYGIDKKFFLFVGRFTKIKGLDILLQAMNLIKNQPELENIQLVIMGVDFGFQDQMLEMIDEFNIKEKIHVIKNPSREDVITAYRESEFLVLPSRWELSPLTPLEGFAFKKPVISTNVHGIPSTITHGENGILIEDEDFHSLSKAILELINDKQKCSRYGLSGFNLVQQECNSKLMGQKTLKIYNQVVNI</sequence>
<dbReference type="GO" id="GO:0016757">
    <property type="term" value="F:glycosyltransferase activity"/>
    <property type="evidence" value="ECO:0007669"/>
    <property type="project" value="InterPro"/>
</dbReference>
<gene>
    <name evidence="3" type="ORF">METZ01_LOCUS366024</name>
</gene>
<evidence type="ECO:0000313" key="3">
    <source>
        <dbReference type="EMBL" id="SVD13170.1"/>
    </source>
</evidence>
<dbReference type="PANTHER" id="PTHR46401:SF2">
    <property type="entry name" value="GLYCOSYLTRANSFERASE WBBK-RELATED"/>
    <property type="match status" value="1"/>
</dbReference>
<feature type="non-terminal residue" evidence="3">
    <location>
        <position position="1"/>
    </location>
</feature>
<proteinExistence type="predicted"/>
<keyword evidence="1" id="KW-0808">Transferase</keyword>
<feature type="domain" description="Glycosyl transferase family 1" evidence="2">
    <location>
        <begin position="111"/>
        <end position="273"/>
    </location>
</feature>
<organism evidence="3">
    <name type="scientific">marine metagenome</name>
    <dbReference type="NCBI Taxonomy" id="408172"/>
    <lineage>
        <taxon>unclassified sequences</taxon>
        <taxon>metagenomes</taxon>
        <taxon>ecological metagenomes</taxon>
    </lineage>
</organism>
<name>A0A382STD1_9ZZZZ</name>
<dbReference type="SUPFAM" id="SSF53756">
    <property type="entry name" value="UDP-Glycosyltransferase/glycogen phosphorylase"/>
    <property type="match status" value="1"/>
</dbReference>
<dbReference type="Pfam" id="PF00534">
    <property type="entry name" value="Glycos_transf_1"/>
    <property type="match status" value="1"/>
</dbReference>
<evidence type="ECO:0000259" key="2">
    <source>
        <dbReference type="Pfam" id="PF00534"/>
    </source>
</evidence>
<dbReference type="GO" id="GO:0009103">
    <property type="term" value="P:lipopolysaccharide biosynthetic process"/>
    <property type="evidence" value="ECO:0007669"/>
    <property type="project" value="TreeGrafter"/>
</dbReference>
<evidence type="ECO:0000256" key="1">
    <source>
        <dbReference type="ARBA" id="ARBA00022679"/>
    </source>
</evidence>
<dbReference type="Gene3D" id="3.40.50.2000">
    <property type="entry name" value="Glycogen Phosphorylase B"/>
    <property type="match status" value="2"/>
</dbReference>
<dbReference type="InterPro" id="IPR001296">
    <property type="entry name" value="Glyco_trans_1"/>
</dbReference>
<reference evidence="3" key="1">
    <citation type="submission" date="2018-05" db="EMBL/GenBank/DDBJ databases">
        <authorList>
            <person name="Lanie J.A."/>
            <person name="Ng W.-L."/>
            <person name="Kazmierczak K.M."/>
            <person name="Andrzejewski T.M."/>
            <person name="Davidsen T.M."/>
            <person name="Wayne K.J."/>
            <person name="Tettelin H."/>
            <person name="Glass J.I."/>
            <person name="Rusch D."/>
            <person name="Podicherti R."/>
            <person name="Tsui H.-C.T."/>
            <person name="Winkler M.E."/>
        </authorList>
    </citation>
    <scope>NUCLEOTIDE SEQUENCE</scope>
</reference>